<protein>
    <submittedName>
        <fullName evidence="1">Uncharacterized protein</fullName>
    </submittedName>
</protein>
<keyword evidence="2" id="KW-1185">Reference proteome</keyword>
<comment type="caution">
    <text evidence="1">The sequence shown here is derived from an EMBL/GenBank/DDBJ whole genome shotgun (WGS) entry which is preliminary data.</text>
</comment>
<accession>A0ABS4G4L7</accession>
<reference evidence="1 2" key="1">
    <citation type="submission" date="2021-03" db="EMBL/GenBank/DDBJ databases">
        <title>Genomic Encyclopedia of Type Strains, Phase IV (KMG-IV): sequencing the most valuable type-strain genomes for metagenomic binning, comparative biology and taxonomic classification.</title>
        <authorList>
            <person name="Goeker M."/>
        </authorList>
    </citation>
    <scope>NUCLEOTIDE SEQUENCE [LARGE SCALE GENOMIC DNA]</scope>
    <source>
        <strain evidence="1 2">DSM 6139</strain>
    </source>
</reference>
<evidence type="ECO:0000313" key="2">
    <source>
        <dbReference type="Proteomes" id="UP001519271"/>
    </source>
</evidence>
<evidence type="ECO:0000313" key="1">
    <source>
        <dbReference type="EMBL" id="MBP1919503.1"/>
    </source>
</evidence>
<dbReference type="Proteomes" id="UP001519271">
    <property type="component" value="Unassembled WGS sequence"/>
</dbReference>
<proteinExistence type="predicted"/>
<feature type="non-terminal residue" evidence="1">
    <location>
        <position position="38"/>
    </location>
</feature>
<gene>
    <name evidence="1" type="ORF">J2Z34_001992</name>
</gene>
<dbReference type="EMBL" id="JAGGKC010000015">
    <property type="protein sequence ID" value="MBP1919503.1"/>
    <property type="molecule type" value="Genomic_DNA"/>
</dbReference>
<sequence length="38" mass="4475">MKNEPLKLKWHSLYGQMLRDRMLTEAWKKVKENNGSGG</sequence>
<organism evidence="1 2">
    <name type="scientific">Youngiibacter multivorans</name>
    <dbReference type="NCBI Taxonomy" id="937251"/>
    <lineage>
        <taxon>Bacteria</taxon>
        <taxon>Bacillati</taxon>
        <taxon>Bacillota</taxon>
        <taxon>Clostridia</taxon>
        <taxon>Eubacteriales</taxon>
        <taxon>Clostridiaceae</taxon>
        <taxon>Youngiibacter</taxon>
    </lineage>
</organism>
<name>A0ABS4G4L7_9CLOT</name>